<dbReference type="Gene3D" id="1.20.140.10">
    <property type="entry name" value="Butyryl-CoA Dehydrogenase, subunit A, domain 3"/>
    <property type="match status" value="1"/>
</dbReference>
<accession>J2JTD5</accession>
<dbReference type="InterPro" id="IPR036250">
    <property type="entry name" value="AcylCo_DH-like_C"/>
</dbReference>
<dbReference type="InterPro" id="IPR037069">
    <property type="entry name" value="AcylCoA_DH/ox_N_sf"/>
</dbReference>
<dbReference type="Gene3D" id="2.40.110.10">
    <property type="entry name" value="Butyryl-CoA Dehydrogenase, subunit A, domain 2"/>
    <property type="match status" value="1"/>
</dbReference>
<evidence type="ECO:0000256" key="5">
    <source>
        <dbReference type="ARBA" id="ARBA00022827"/>
    </source>
</evidence>
<dbReference type="GO" id="GO:0033539">
    <property type="term" value="P:fatty acid beta-oxidation using acyl-CoA dehydrogenase"/>
    <property type="evidence" value="ECO:0007669"/>
    <property type="project" value="TreeGrafter"/>
</dbReference>
<dbReference type="RefSeq" id="WP_006607030.1">
    <property type="nucleotide sequence ID" value="NZ_CP072931.1"/>
</dbReference>
<dbReference type="HOGENOM" id="CLU_018204_1_0_11"/>
<dbReference type="EMBL" id="AJGV01000172">
    <property type="protein sequence ID" value="EJJ03688.1"/>
    <property type="molecule type" value="Genomic_DNA"/>
</dbReference>
<evidence type="ECO:0000259" key="9">
    <source>
        <dbReference type="Pfam" id="PF00441"/>
    </source>
</evidence>
<reference evidence="12" key="1">
    <citation type="journal article" date="2012" name="J. Bacteriol.">
        <title>Genome Sequence of Streptomyces auratus Strain AGR0001, a Phoslactomycin-Producing Actinomycete.</title>
        <authorList>
            <person name="Han X."/>
            <person name="Li M."/>
            <person name="Ding Z."/>
            <person name="Zhao J."/>
            <person name="Ji K."/>
            <person name="Wen M."/>
            <person name="Lu T."/>
        </authorList>
    </citation>
    <scope>NUCLEOTIDE SEQUENCE [LARGE SCALE GENOMIC DNA]</scope>
    <source>
        <strain evidence="12">AGR0001</strain>
    </source>
</reference>
<dbReference type="GO" id="GO:0005737">
    <property type="term" value="C:cytoplasm"/>
    <property type="evidence" value="ECO:0007669"/>
    <property type="project" value="TreeGrafter"/>
</dbReference>
<dbReference type="Pfam" id="PF02770">
    <property type="entry name" value="Acyl-CoA_dh_M"/>
    <property type="match status" value="1"/>
</dbReference>
<keyword evidence="14" id="KW-1185">Reference proteome</keyword>
<evidence type="ECO:0000313" key="13">
    <source>
        <dbReference type="EMBL" id="QTZ90141.1"/>
    </source>
</evidence>
<evidence type="ECO:0000256" key="7">
    <source>
        <dbReference type="RuleBase" id="RU362125"/>
    </source>
</evidence>
<evidence type="ECO:0000256" key="1">
    <source>
        <dbReference type="ARBA" id="ARBA00001974"/>
    </source>
</evidence>
<dbReference type="Pfam" id="PF00441">
    <property type="entry name" value="Acyl-CoA_dh_1"/>
    <property type="match status" value="1"/>
</dbReference>
<dbReference type="STRING" id="1160718.SU9_27609"/>
<keyword evidence="6 7" id="KW-0560">Oxidoreductase</keyword>
<evidence type="ECO:0000259" key="11">
    <source>
        <dbReference type="Pfam" id="PF02771"/>
    </source>
</evidence>
<gene>
    <name evidence="13" type="ORF">SU9_000655</name>
    <name evidence="12" type="ORF">SU9_27609</name>
</gene>
<dbReference type="AlphaFoldDB" id="J2JTD5"/>
<dbReference type="SUPFAM" id="SSF47203">
    <property type="entry name" value="Acyl-CoA dehydrogenase C-terminal domain-like"/>
    <property type="match status" value="1"/>
</dbReference>
<dbReference type="EMBL" id="CP072931">
    <property type="protein sequence ID" value="QTZ90141.1"/>
    <property type="molecule type" value="Genomic_DNA"/>
</dbReference>
<dbReference type="Gene3D" id="1.10.540.10">
    <property type="entry name" value="Acyl-CoA dehydrogenase/oxidase, N-terminal domain"/>
    <property type="match status" value="1"/>
</dbReference>
<dbReference type="PANTHER" id="PTHR48083">
    <property type="entry name" value="MEDIUM-CHAIN SPECIFIC ACYL-COA DEHYDROGENASE, MITOCHONDRIAL-RELATED"/>
    <property type="match status" value="1"/>
</dbReference>
<dbReference type="InterPro" id="IPR050741">
    <property type="entry name" value="Acyl-CoA_dehydrogenase"/>
</dbReference>
<dbReference type="Pfam" id="PF02771">
    <property type="entry name" value="Acyl-CoA_dh_N"/>
    <property type="match status" value="1"/>
</dbReference>
<dbReference type="InterPro" id="IPR009075">
    <property type="entry name" value="AcylCo_DH/oxidase_C"/>
</dbReference>
<dbReference type="PATRIC" id="fig|1160718.3.peg.5595"/>
<protein>
    <submittedName>
        <fullName evidence="12 13">Acyl-CoA dehydrogenase</fullName>
    </submittedName>
</protein>
<evidence type="ECO:0000313" key="14">
    <source>
        <dbReference type="Proteomes" id="UP000009036"/>
    </source>
</evidence>
<comment type="similarity">
    <text evidence="2 7">Belongs to the acyl-CoA dehydrogenase family.</text>
</comment>
<comment type="cofactor">
    <cofactor evidence="1 7">
        <name>FAD</name>
        <dbReference type="ChEBI" id="CHEBI:57692"/>
    </cofactor>
</comment>
<organism evidence="12">
    <name type="scientific">Streptomyces auratus AGR0001</name>
    <dbReference type="NCBI Taxonomy" id="1160718"/>
    <lineage>
        <taxon>Bacteria</taxon>
        <taxon>Bacillati</taxon>
        <taxon>Actinomycetota</taxon>
        <taxon>Actinomycetes</taxon>
        <taxon>Kitasatosporales</taxon>
        <taxon>Streptomycetaceae</taxon>
        <taxon>Streptomyces</taxon>
    </lineage>
</organism>
<dbReference type="eggNOG" id="COG1960">
    <property type="taxonomic scope" value="Bacteria"/>
</dbReference>
<dbReference type="Proteomes" id="UP000009036">
    <property type="component" value="Chromosome"/>
</dbReference>
<evidence type="ECO:0000259" key="10">
    <source>
        <dbReference type="Pfam" id="PF02770"/>
    </source>
</evidence>
<proteinExistence type="inferred from homology"/>
<feature type="domain" description="Acyl-CoA dehydrogenase/oxidase C-terminal" evidence="9">
    <location>
        <begin position="261"/>
        <end position="406"/>
    </location>
</feature>
<dbReference type="InterPro" id="IPR013786">
    <property type="entry name" value="AcylCoA_DH/ox_N"/>
</dbReference>
<dbReference type="PANTHER" id="PTHR48083:SF13">
    <property type="entry name" value="ACYL-COA DEHYDROGENASE FAMILY MEMBER 11"/>
    <property type="match status" value="1"/>
</dbReference>
<evidence type="ECO:0000256" key="3">
    <source>
        <dbReference type="ARBA" id="ARBA00011738"/>
    </source>
</evidence>
<evidence type="ECO:0000256" key="4">
    <source>
        <dbReference type="ARBA" id="ARBA00022630"/>
    </source>
</evidence>
<name>J2JTD5_9ACTN</name>
<feature type="domain" description="Acyl-CoA dehydrogenase/oxidase N-terminal" evidence="11">
    <location>
        <begin position="32"/>
        <end position="146"/>
    </location>
</feature>
<feature type="domain" description="Acyl-CoA oxidase/dehydrogenase middle" evidence="10">
    <location>
        <begin position="150"/>
        <end position="238"/>
    </location>
</feature>
<keyword evidence="5 7" id="KW-0274">FAD</keyword>
<feature type="region of interest" description="Disordered" evidence="8">
    <location>
        <begin position="1"/>
        <end position="32"/>
    </location>
</feature>
<dbReference type="InterPro" id="IPR046373">
    <property type="entry name" value="Acyl-CoA_Oxase/DH_mid-dom_sf"/>
</dbReference>
<dbReference type="GO" id="GO:0003995">
    <property type="term" value="F:acyl-CoA dehydrogenase activity"/>
    <property type="evidence" value="ECO:0007669"/>
    <property type="project" value="TreeGrafter"/>
</dbReference>
<keyword evidence="4 7" id="KW-0285">Flavoprotein</keyword>
<reference evidence="13" key="2">
    <citation type="submission" date="2021-04" db="EMBL/GenBank/DDBJ databases">
        <authorList>
            <person name="Wen M.-L."/>
            <person name="Han X.-L."/>
            <person name="Xiong J."/>
        </authorList>
    </citation>
    <scope>NUCLEOTIDE SEQUENCE</scope>
    <source>
        <strain evidence="13">AGR0001</strain>
    </source>
</reference>
<feature type="compositionally biased region" description="Low complexity" evidence="8">
    <location>
        <begin position="10"/>
        <end position="24"/>
    </location>
</feature>
<dbReference type="InterPro" id="IPR009100">
    <property type="entry name" value="AcylCoA_DH/oxidase_NM_dom_sf"/>
</dbReference>
<dbReference type="OrthoDB" id="8876745at2"/>
<comment type="subunit">
    <text evidence="3">Homodimer.</text>
</comment>
<dbReference type="SUPFAM" id="SSF56645">
    <property type="entry name" value="Acyl-CoA dehydrogenase NM domain-like"/>
    <property type="match status" value="1"/>
</dbReference>
<evidence type="ECO:0000313" key="12">
    <source>
        <dbReference type="EMBL" id="EJJ03688.1"/>
    </source>
</evidence>
<evidence type="ECO:0000256" key="6">
    <source>
        <dbReference type="ARBA" id="ARBA00023002"/>
    </source>
</evidence>
<evidence type="ECO:0000256" key="2">
    <source>
        <dbReference type="ARBA" id="ARBA00009347"/>
    </source>
</evidence>
<dbReference type="GO" id="GO:0050660">
    <property type="term" value="F:flavin adenine dinucleotide binding"/>
    <property type="evidence" value="ECO:0007669"/>
    <property type="project" value="InterPro"/>
</dbReference>
<sequence length="436" mass="45736">MNSEQGTSCAPAPAQADRQPAGPASGRPDCPPEAIQLRDRVAEFVRERVMPCEPVLDGGGPAARTALRTLQDEAKAAGLWALPLPVEFGGQGLPLTHYAHLAEAEGASDHGPAALGSGPLLDVLMLGRHASAPVRERLVRRIVAGDLRTCYAMTEPDTPGTDPAQTATRAVAGPDGTWTLHGRKWFISGAGEADLVTVLARTGGTDGDEELSLLLVPTTAPGFRVLRELPVLGAGGQWEIALDGVTVPPDHLLGARGQALRIAGERLGLGRTLRCLRWLGQAERAFDLMCARARTRTQRSGPLADRQLVQQLVFDSLLAIRTTRPLVHEAVAGLAAGGSARLETGLAKVAAARMLQQVTDAAIQVYGAAGLGPDTALPGLFRTGRAARLLDGPDELHIASVARRVLRDQPAAPDFLRRGFALQGGEESGSCGGRHG</sequence>
<evidence type="ECO:0000256" key="8">
    <source>
        <dbReference type="SAM" id="MobiDB-lite"/>
    </source>
</evidence>
<dbReference type="InterPro" id="IPR006091">
    <property type="entry name" value="Acyl-CoA_Oxase/DH_mid-dom"/>
</dbReference>
<dbReference type="KEGG" id="sauh:SU9_000655"/>